<evidence type="ECO:0000313" key="1">
    <source>
        <dbReference type="EMBL" id="QNJ98319.1"/>
    </source>
</evidence>
<dbReference type="Pfam" id="PF12843">
    <property type="entry name" value="QSregVF_b"/>
    <property type="match status" value="1"/>
</dbReference>
<reference evidence="1 2" key="1">
    <citation type="submission" date="2020-04" db="EMBL/GenBank/DDBJ databases">
        <title>Genome sequence of Altibacter aquimarinus strain ALE3EI.</title>
        <authorList>
            <person name="Oh H.-M."/>
            <person name="Jang D."/>
        </authorList>
    </citation>
    <scope>NUCLEOTIDE SEQUENCE [LARGE SCALE GENOMIC DNA]</scope>
    <source>
        <strain evidence="1 2">ALE3EI</strain>
    </source>
</reference>
<dbReference type="EMBL" id="CP052909">
    <property type="protein sequence ID" value="QNJ98319.1"/>
    <property type="molecule type" value="Genomic_DNA"/>
</dbReference>
<evidence type="ECO:0000313" key="2">
    <source>
        <dbReference type="Proteomes" id="UP000515514"/>
    </source>
</evidence>
<sequence length="82" mass="9550">MNDGNNSAPVNPLPNPGHLEELANYKMPFGKYKDRYLVNLPEAYFVWFKQKGFPQGKLGLFMQEMHEIKINGLEDLVRKLIR</sequence>
<evidence type="ECO:0008006" key="3">
    <source>
        <dbReference type="Google" id="ProtNLM"/>
    </source>
</evidence>
<keyword evidence="2" id="KW-1185">Reference proteome</keyword>
<dbReference type="Proteomes" id="UP000515514">
    <property type="component" value="Chromosome"/>
</dbReference>
<proteinExistence type="predicted"/>
<gene>
    <name evidence="1" type="ORF">ALE3EI_1770</name>
</gene>
<accession>A0A7G8PVF3</accession>
<dbReference type="RefSeq" id="WP_186987924.1">
    <property type="nucleotide sequence ID" value="NZ_CP052909.1"/>
</dbReference>
<dbReference type="KEGG" id="alti:ALE3EI_1770"/>
<dbReference type="AlphaFoldDB" id="A0A7G8PVF3"/>
<name>A0A7G8PVF3_9FLAO</name>
<protein>
    <recommendedName>
        <fullName evidence="3">Cytoplasmic protein</fullName>
    </recommendedName>
</protein>
<dbReference type="InterPro" id="IPR024530">
    <property type="entry name" value="QSregVF_b"/>
</dbReference>
<organism evidence="1 2">
    <name type="scientific">Constantimarinum furrinae</name>
    <dbReference type="NCBI Taxonomy" id="2562285"/>
    <lineage>
        <taxon>Bacteria</taxon>
        <taxon>Pseudomonadati</taxon>
        <taxon>Bacteroidota</taxon>
        <taxon>Flavobacteriia</taxon>
        <taxon>Flavobacteriales</taxon>
        <taxon>Flavobacteriaceae</taxon>
        <taxon>Altibacter/Constantimarinum group</taxon>
        <taxon>Constantimarinum</taxon>
    </lineage>
</organism>